<evidence type="ECO:0000256" key="4">
    <source>
        <dbReference type="ARBA" id="ARBA00023136"/>
    </source>
</evidence>
<organism evidence="7 8">
    <name type="scientific">Butyricimonas faecalis</name>
    <dbReference type="NCBI Taxonomy" id="2093856"/>
    <lineage>
        <taxon>Bacteria</taxon>
        <taxon>Pseudomonadati</taxon>
        <taxon>Bacteroidota</taxon>
        <taxon>Bacteroidia</taxon>
        <taxon>Bacteroidales</taxon>
        <taxon>Odoribacteraceae</taxon>
        <taxon>Butyricimonas</taxon>
    </lineage>
</organism>
<dbReference type="SUPFAM" id="SSF48452">
    <property type="entry name" value="TPR-like"/>
    <property type="match status" value="1"/>
</dbReference>
<dbReference type="InterPro" id="IPR051533">
    <property type="entry name" value="WaaL-like"/>
</dbReference>
<keyword evidence="8" id="KW-1185">Reference proteome</keyword>
<dbReference type="EMBL" id="CP032819">
    <property type="protein sequence ID" value="AZS29958.1"/>
    <property type="molecule type" value="Genomic_DNA"/>
</dbReference>
<feature type="transmembrane region" description="Helical" evidence="5">
    <location>
        <begin position="111"/>
        <end position="133"/>
    </location>
</feature>
<dbReference type="PANTHER" id="PTHR37422:SF13">
    <property type="entry name" value="LIPOPOLYSACCHARIDE BIOSYNTHESIS PROTEIN PA4999-RELATED"/>
    <property type="match status" value="1"/>
</dbReference>
<dbReference type="Proteomes" id="UP000270673">
    <property type="component" value="Chromosome"/>
</dbReference>
<keyword evidence="3 5" id="KW-1133">Transmembrane helix</keyword>
<feature type="transmembrane region" description="Helical" evidence="5">
    <location>
        <begin position="34"/>
        <end position="51"/>
    </location>
</feature>
<dbReference type="AlphaFoldDB" id="A0A3S9VTV1"/>
<feature type="transmembrane region" description="Helical" evidence="5">
    <location>
        <begin position="352"/>
        <end position="379"/>
    </location>
</feature>
<proteinExistence type="predicted"/>
<evidence type="ECO:0000256" key="5">
    <source>
        <dbReference type="SAM" id="Phobius"/>
    </source>
</evidence>
<feature type="transmembrane region" description="Helical" evidence="5">
    <location>
        <begin position="320"/>
        <end position="340"/>
    </location>
</feature>
<comment type="subcellular location">
    <subcellularLocation>
        <location evidence="1">Membrane</location>
        <topology evidence="1">Multi-pass membrane protein</topology>
    </subcellularLocation>
</comment>
<feature type="transmembrane region" description="Helical" evidence="5">
    <location>
        <begin position="84"/>
        <end position="104"/>
    </location>
</feature>
<feature type="transmembrane region" description="Helical" evidence="5">
    <location>
        <begin position="60"/>
        <end position="78"/>
    </location>
</feature>
<evidence type="ECO:0000313" key="7">
    <source>
        <dbReference type="EMBL" id="AZS29958.1"/>
    </source>
</evidence>
<name>A0A3S9VTV1_9BACT</name>
<protein>
    <recommendedName>
        <fullName evidence="6">O-antigen ligase-related domain-containing protein</fullName>
    </recommendedName>
</protein>
<evidence type="ECO:0000259" key="6">
    <source>
        <dbReference type="Pfam" id="PF04932"/>
    </source>
</evidence>
<feature type="transmembrane region" description="Helical" evidence="5">
    <location>
        <begin position="145"/>
        <end position="166"/>
    </location>
</feature>
<reference evidence="7 8" key="1">
    <citation type="submission" date="2018-10" db="EMBL/GenBank/DDBJ databases">
        <title>Butyricimonas faecalis sp. nov., isolated from human faeces and emended description of the genus Butyricimonas.</title>
        <authorList>
            <person name="Le Roy T."/>
            <person name="Van der Smissen P."/>
            <person name="Paquot A."/>
            <person name="Delzenne N."/>
            <person name="Muccioli G."/>
            <person name="Collet J.-F."/>
            <person name="Cani P.D."/>
        </authorList>
    </citation>
    <scope>NUCLEOTIDE SEQUENCE [LARGE SCALE GENOMIC DNA]</scope>
    <source>
        <strain evidence="7 8">H184</strain>
    </source>
</reference>
<feature type="transmembrane region" description="Helical" evidence="5">
    <location>
        <begin position="203"/>
        <end position="218"/>
    </location>
</feature>
<dbReference type="RefSeq" id="WP_106480677.1">
    <property type="nucleotide sequence ID" value="NZ_CP032819.1"/>
</dbReference>
<evidence type="ECO:0000256" key="2">
    <source>
        <dbReference type="ARBA" id="ARBA00022692"/>
    </source>
</evidence>
<keyword evidence="2 5" id="KW-0812">Transmembrane</keyword>
<accession>A0A3S9VTV1</accession>
<dbReference type="InterPro" id="IPR007016">
    <property type="entry name" value="O-antigen_ligase-rel_domated"/>
</dbReference>
<feature type="transmembrane region" description="Helical" evidence="5">
    <location>
        <begin position="230"/>
        <end position="249"/>
    </location>
</feature>
<dbReference type="OrthoDB" id="1454576at2"/>
<dbReference type="GO" id="GO:0016020">
    <property type="term" value="C:membrane"/>
    <property type="evidence" value="ECO:0007669"/>
    <property type="project" value="UniProtKB-SubCell"/>
</dbReference>
<evidence type="ECO:0000313" key="8">
    <source>
        <dbReference type="Proteomes" id="UP000270673"/>
    </source>
</evidence>
<dbReference type="Gene3D" id="1.25.40.10">
    <property type="entry name" value="Tetratricopeptide repeat domain"/>
    <property type="match status" value="1"/>
</dbReference>
<feature type="transmembrane region" description="Helical" evidence="5">
    <location>
        <begin position="391"/>
        <end position="409"/>
    </location>
</feature>
<evidence type="ECO:0000256" key="3">
    <source>
        <dbReference type="ARBA" id="ARBA00022989"/>
    </source>
</evidence>
<sequence length="571" mass="64674">MMTRAIVFLGGCMLLLSQFQVTDGLYGGIDTSNYFALLLGAMVAIVCLVKVPKVLYRGDAMVFVLFVYLLIHASLTHAMQSREFYLSLSYFALYAVFRVIRAMLLANYVSFAVMFGGIYQSCLVLGQLLGYGISNHLRFVVTGSFFNPGPCGIFLAGVFVLAVAMMKKGYRKVGFNLMFVRYVTACVTFGVTLVAMIPTMSRAGWIGALVGVMLLYRGEIVSWGNTRRRWVIGGGIVGMIIVLTLFYLLKKDSANGRLFIWQNTVSAYWKTPLFGVGIDGFERAFAEAQHDYFEKEKVLEQDNRHVEMAGVVESAFNEPLALFLLLGAVGGVLAAMVLFFKLQRLTAYSCVAVALLVASFFSYTFYIPSIAIVFLFAVAQLPDRRVRGGRYVNVLMFGMIGVVVLYFNFREYGNRWAYREWKKRAVYYTQEDYESVIDDYERLYPILKYNFKFLFEYGHSLNKAGRYEESNTILEEGTAHSADPMFWNIMGNNYLALGQYGRSETAYLRGYYTCPNRIYPLYLLVKLGAAQGDSVKRNYYGRIMLGKRPKVASMAVDEMKFEIRKMLTIND</sequence>
<dbReference type="PANTHER" id="PTHR37422">
    <property type="entry name" value="TEICHURONIC ACID BIOSYNTHESIS PROTEIN TUAE"/>
    <property type="match status" value="1"/>
</dbReference>
<dbReference type="Pfam" id="PF04932">
    <property type="entry name" value="Wzy_C"/>
    <property type="match status" value="1"/>
</dbReference>
<feature type="transmembrane region" description="Helical" evidence="5">
    <location>
        <begin position="178"/>
        <end position="197"/>
    </location>
</feature>
<gene>
    <name evidence="7" type="ORF">D8S85_10655</name>
</gene>
<evidence type="ECO:0000256" key="1">
    <source>
        <dbReference type="ARBA" id="ARBA00004141"/>
    </source>
</evidence>
<keyword evidence="4 5" id="KW-0472">Membrane</keyword>
<dbReference type="InterPro" id="IPR011990">
    <property type="entry name" value="TPR-like_helical_dom_sf"/>
</dbReference>
<feature type="domain" description="O-antigen ligase-related" evidence="6">
    <location>
        <begin position="189"/>
        <end position="333"/>
    </location>
</feature>
<dbReference type="KEGG" id="buy:D8S85_10655"/>